<feature type="signal peptide" evidence="14">
    <location>
        <begin position="1"/>
        <end position="25"/>
    </location>
</feature>
<dbReference type="InterPro" id="IPR000719">
    <property type="entry name" value="Prot_kinase_dom"/>
</dbReference>
<evidence type="ECO:0000256" key="10">
    <source>
        <dbReference type="ARBA" id="ARBA00023136"/>
    </source>
</evidence>
<feature type="chain" id="PRO_5002264491" description="Protein kinase domain-containing protein" evidence="14">
    <location>
        <begin position="26"/>
        <end position="640"/>
    </location>
</feature>
<keyword evidence="4 13" id="KW-0812">Transmembrane</keyword>
<dbReference type="PROSITE" id="PS00108">
    <property type="entry name" value="PROTEIN_KINASE_ST"/>
    <property type="match status" value="1"/>
</dbReference>
<evidence type="ECO:0000256" key="3">
    <source>
        <dbReference type="ARBA" id="ARBA00022679"/>
    </source>
</evidence>
<evidence type="ECO:0000256" key="9">
    <source>
        <dbReference type="ARBA" id="ARBA00022989"/>
    </source>
</evidence>
<dbReference type="PROSITE" id="PS00107">
    <property type="entry name" value="PROTEIN_KINASE_ATP"/>
    <property type="match status" value="1"/>
</dbReference>
<keyword evidence="6 12" id="KW-0547">Nucleotide-binding</keyword>
<evidence type="ECO:0000256" key="2">
    <source>
        <dbReference type="ARBA" id="ARBA00022527"/>
    </source>
</evidence>
<dbReference type="InterPro" id="IPR011009">
    <property type="entry name" value="Kinase-like_dom_sf"/>
</dbReference>
<feature type="binding site" evidence="12">
    <location>
        <position position="373"/>
    </location>
    <ligand>
        <name>ATP</name>
        <dbReference type="ChEBI" id="CHEBI:30616"/>
    </ligand>
</feature>
<name>A0A0D2M6S2_GOSRA</name>
<dbReference type="Pfam" id="PF13947">
    <property type="entry name" value="GUB_WAK_bind"/>
    <property type="match status" value="1"/>
</dbReference>
<dbReference type="GO" id="GO:0005524">
    <property type="term" value="F:ATP binding"/>
    <property type="evidence" value="ECO:0007669"/>
    <property type="project" value="UniProtKB-UniRule"/>
</dbReference>
<evidence type="ECO:0000256" key="11">
    <source>
        <dbReference type="ARBA" id="ARBA00023180"/>
    </source>
</evidence>
<feature type="transmembrane region" description="Helical" evidence="13">
    <location>
        <begin position="279"/>
        <end position="306"/>
    </location>
</feature>
<evidence type="ECO:0000256" key="8">
    <source>
        <dbReference type="ARBA" id="ARBA00022840"/>
    </source>
</evidence>
<dbReference type="InterPro" id="IPR017441">
    <property type="entry name" value="Protein_kinase_ATP_BS"/>
</dbReference>
<dbReference type="SUPFAM" id="SSF56112">
    <property type="entry name" value="Protein kinase-like (PK-like)"/>
    <property type="match status" value="1"/>
</dbReference>
<evidence type="ECO:0000256" key="14">
    <source>
        <dbReference type="SAM" id="SignalP"/>
    </source>
</evidence>
<evidence type="ECO:0000313" key="16">
    <source>
        <dbReference type="EMBL" id="KJB12947.1"/>
    </source>
</evidence>
<dbReference type="GO" id="GO:0030247">
    <property type="term" value="F:polysaccharide binding"/>
    <property type="evidence" value="ECO:0007669"/>
    <property type="project" value="InterPro"/>
</dbReference>
<proteinExistence type="predicted"/>
<evidence type="ECO:0000256" key="5">
    <source>
        <dbReference type="ARBA" id="ARBA00022729"/>
    </source>
</evidence>
<protein>
    <recommendedName>
        <fullName evidence="15">Protein kinase domain-containing protein</fullName>
    </recommendedName>
</protein>
<dbReference type="InterPro" id="IPR008271">
    <property type="entry name" value="Ser/Thr_kinase_AS"/>
</dbReference>
<evidence type="ECO:0000256" key="12">
    <source>
        <dbReference type="PROSITE-ProRule" id="PRU10141"/>
    </source>
</evidence>
<dbReference type="STRING" id="29730.A0A0D2M6S2"/>
<keyword evidence="9 13" id="KW-1133">Transmembrane helix</keyword>
<evidence type="ECO:0000259" key="15">
    <source>
        <dbReference type="PROSITE" id="PS50011"/>
    </source>
</evidence>
<dbReference type="AlphaFoldDB" id="A0A0D2M6S2"/>
<dbReference type="eggNOG" id="KOG1187">
    <property type="taxonomic scope" value="Eukaryota"/>
</dbReference>
<dbReference type="Gramene" id="KJB12947">
    <property type="protein sequence ID" value="KJB12947"/>
    <property type="gene ID" value="B456_002G047900"/>
</dbReference>
<keyword evidence="10 13" id="KW-0472">Membrane</keyword>
<evidence type="ECO:0000256" key="13">
    <source>
        <dbReference type="SAM" id="Phobius"/>
    </source>
</evidence>
<dbReference type="Gene3D" id="1.10.510.10">
    <property type="entry name" value="Transferase(Phosphotransferase) domain 1"/>
    <property type="match status" value="1"/>
</dbReference>
<dbReference type="FunFam" id="3.30.200.20:FF:000178">
    <property type="entry name" value="serine/threonine-protein kinase PBS1-like"/>
    <property type="match status" value="1"/>
</dbReference>
<dbReference type="Pfam" id="PF00069">
    <property type="entry name" value="Pkinase"/>
    <property type="match status" value="1"/>
</dbReference>
<keyword evidence="7" id="KW-0418">Kinase</keyword>
<feature type="domain" description="Protein kinase" evidence="15">
    <location>
        <begin position="345"/>
        <end position="621"/>
    </location>
</feature>
<reference evidence="16 17" key="1">
    <citation type="journal article" date="2012" name="Nature">
        <title>Repeated polyploidization of Gossypium genomes and the evolution of spinnable cotton fibres.</title>
        <authorList>
            <person name="Paterson A.H."/>
            <person name="Wendel J.F."/>
            <person name="Gundlach H."/>
            <person name="Guo H."/>
            <person name="Jenkins J."/>
            <person name="Jin D."/>
            <person name="Llewellyn D."/>
            <person name="Showmaker K.C."/>
            <person name="Shu S."/>
            <person name="Udall J."/>
            <person name="Yoo M.J."/>
            <person name="Byers R."/>
            <person name="Chen W."/>
            <person name="Doron-Faigenboim A."/>
            <person name="Duke M.V."/>
            <person name="Gong L."/>
            <person name="Grimwood J."/>
            <person name="Grover C."/>
            <person name="Grupp K."/>
            <person name="Hu G."/>
            <person name="Lee T.H."/>
            <person name="Li J."/>
            <person name="Lin L."/>
            <person name="Liu T."/>
            <person name="Marler B.S."/>
            <person name="Page J.T."/>
            <person name="Roberts A.W."/>
            <person name="Romanel E."/>
            <person name="Sanders W.S."/>
            <person name="Szadkowski E."/>
            <person name="Tan X."/>
            <person name="Tang H."/>
            <person name="Xu C."/>
            <person name="Wang J."/>
            <person name="Wang Z."/>
            <person name="Zhang D."/>
            <person name="Zhang L."/>
            <person name="Ashrafi H."/>
            <person name="Bedon F."/>
            <person name="Bowers J.E."/>
            <person name="Brubaker C.L."/>
            <person name="Chee P.W."/>
            <person name="Das S."/>
            <person name="Gingle A.R."/>
            <person name="Haigler C.H."/>
            <person name="Harker D."/>
            <person name="Hoffmann L.V."/>
            <person name="Hovav R."/>
            <person name="Jones D.C."/>
            <person name="Lemke C."/>
            <person name="Mansoor S."/>
            <person name="ur Rahman M."/>
            <person name="Rainville L.N."/>
            <person name="Rambani A."/>
            <person name="Reddy U.K."/>
            <person name="Rong J.K."/>
            <person name="Saranga Y."/>
            <person name="Scheffler B.E."/>
            <person name="Scheffler J.A."/>
            <person name="Stelly D.M."/>
            <person name="Triplett B.A."/>
            <person name="Van Deynze A."/>
            <person name="Vaslin M.F."/>
            <person name="Waghmare V.N."/>
            <person name="Walford S.A."/>
            <person name="Wright R.J."/>
            <person name="Zaki E.A."/>
            <person name="Zhang T."/>
            <person name="Dennis E.S."/>
            <person name="Mayer K.F."/>
            <person name="Peterson D.G."/>
            <person name="Rokhsar D.S."/>
            <person name="Wang X."/>
            <person name="Schmutz J."/>
        </authorList>
    </citation>
    <scope>NUCLEOTIDE SEQUENCE [LARGE SCALE GENOMIC DNA]</scope>
</reference>
<evidence type="ECO:0000256" key="1">
    <source>
        <dbReference type="ARBA" id="ARBA00004479"/>
    </source>
</evidence>
<dbReference type="Gene3D" id="3.30.200.20">
    <property type="entry name" value="Phosphorylase Kinase, domain 1"/>
    <property type="match status" value="1"/>
</dbReference>
<keyword evidence="17" id="KW-1185">Reference proteome</keyword>
<dbReference type="PROSITE" id="PS50011">
    <property type="entry name" value="PROTEIN_KINASE_DOM"/>
    <property type="match status" value="1"/>
</dbReference>
<gene>
    <name evidence="16" type="ORF">B456_002G047900</name>
</gene>
<evidence type="ECO:0000256" key="4">
    <source>
        <dbReference type="ARBA" id="ARBA00022692"/>
    </source>
</evidence>
<dbReference type="SMART" id="SM00220">
    <property type="entry name" value="S_TKc"/>
    <property type="match status" value="1"/>
</dbReference>
<dbReference type="PANTHER" id="PTHR27009">
    <property type="entry name" value="RUST RESISTANCE KINASE LR10-RELATED"/>
    <property type="match status" value="1"/>
</dbReference>
<keyword evidence="2" id="KW-0723">Serine/threonine-protein kinase</keyword>
<dbReference type="EMBL" id="CM001741">
    <property type="protein sequence ID" value="KJB12947.1"/>
    <property type="molecule type" value="Genomic_DNA"/>
</dbReference>
<evidence type="ECO:0000256" key="6">
    <source>
        <dbReference type="ARBA" id="ARBA00022741"/>
    </source>
</evidence>
<dbReference type="GO" id="GO:0004674">
    <property type="term" value="F:protein serine/threonine kinase activity"/>
    <property type="evidence" value="ECO:0007669"/>
    <property type="project" value="UniProtKB-KW"/>
</dbReference>
<keyword evidence="5 14" id="KW-0732">Signal</keyword>
<keyword evidence="3" id="KW-0808">Transferase</keyword>
<evidence type="ECO:0000256" key="7">
    <source>
        <dbReference type="ARBA" id="ARBA00022777"/>
    </source>
</evidence>
<dbReference type="Proteomes" id="UP000032304">
    <property type="component" value="Chromosome 2"/>
</dbReference>
<dbReference type="FunFam" id="1.10.510.10:FF:000590">
    <property type="entry name" value="PR5-like receptor kinase"/>
    <property type="match status" value="1"/>
</dbReference>
<keyword evidence="8 12" id="KW-0067">ATP-binding</keyword>
<accession>A0A0D2M6S2</accession>
<evidence type="ECO:0000313" key="17">
    <source>
        <dbReference type="Proteomes" id="UP000032304"/>
    </source>
</evidence>
<comment type="subcellular location">
    <subcellularLocation>
        <location evidence="1">Membrane</location>
        <topology evidence="1">Single-pass type I membrane protein</topology>
    </subcellularLocation>
</comment>
<dbReference type="InterPro" id="IPR045874">
    <property type="entry name" value="LRK10/LRL21-25-like"/>
</dbReference>
<feature type="transmembrane region" description="Helical" evidence="13">
    <location>
        <begin position="238"/>
        <end position="259"/>
    </location>
</feature>
<dbReference type="InterPro" id="IPR025287">
    <property type="entry name" value="WAK_GUB"/>
</dbReference>
<keyword evidence="11" id="KW-0325">Glycoprotein</keyword>
<organism evidence="16 17">
    <name type="scientific">Gossypium raimondii</name>
    <name type="common">Peruvian cotton</name>
    <name type="synonym">Gossypium klotzschianum subsp. raimondii</name>
    <dbReference type="NCBI Taxonomy" id="29730"/>
    <lineage>
        <taxon>Eukaryota</taxon>
        <taxon>Viridiplantae</taxon>
        <taxon>Streptophyta</taxon>
        <taxon>Embryophyta</taxon>
        <taxon>Tracheophyta</taxon>
        <taxon>Spermatophyta</taxon>
        <taxon>Magnoliopsida</taxon>
        <taxon>eudicotyledons</taxon>
        <taxon>Gunneridae</taxon>
        <taxon>Pentapetalae</taxon>
        <taxon>rosids</taxon>
        <taxon>malvids</taxon>
        <taxon>Malvales</taxon>
        <taxon>Malvaceae</taxon>
        <taxon>Malvoideae</taxon>
        <taxon>Gossypium</taxon>
    </lineage>
</organism>
<dbReference type="GO" id="GO:0016020">
    <property type="term" value="C:membrane"/>
    <property type="evidence" value="ECO:0007669"/>
    <property type="project" value="UniProtKB-SubCell"/>
</dbReference>
<sequence>MATPKLPLLCLLALALSSFPHASTARSINTPCGFTLCGNLSIRYPFRLTTEPQSCGLKRFELLCDNNRAIFPMDRGNFYVQHIFNDNQTIHIVDVNVDKDDCSIPLSSLPFGSPTSRKFPQIGATSYTYLDTEFEFDPFTYEEMFVMNCSTKMNKSWSGANYINACRCSSCPPTNKNYFYFLDGGTAASAFHPSCTVEALVPISLQNINGLSTFDIYRRLRMGTQITWSLQSKPRWGSAVNVLQSLFWVCVGLLLLYAESMMALVHVLPSATSPPSKEIQIFLVTITGIILVRTLLGISCLTVLIIRKLRRRHLSVDDAIENFLQSQKNFMPIRYSYAEIKKITGGFKNKLGQGGFGTVFKGKLQSGKLVAVKLLKESKGNGQDFINEVATIGRIHHVNVVQLIGFCVERKKQALVYDFMINGSLDKFIFSSGSSSLSWEKMFEIVVGVGRGIEYLHNGCAMKILHFDIKPHNILLDDNFNSKVSDFGLAKLYPVDNSIIFLTAARGTFGYMAPELFYKSIGGISYKADVYSFGMMLMEIVGKRKNLNASAEHSSQVYFPTWIYDRLQLGENIELEDMTESENSIMRKMIMVAFWCIQTKPIHRPSMTKVLKMLESEDELLEIPPKSLIFSVDMSCNNSE</sequence>